<dbReference type="Proteomes" id="UP000019423">
    <property type="component" value="Plasmid pHsw1"/>
</dbReference>
<dbReference type="EMBL" id="CP007144">
    <property type="protein sequence ID" value="AHJ95558.1"/>
    <property type="molecule type" value="Genomic_DNA"/>
</dbReference>
<protein>
    <submittedName>
        <fullName evidence="1">Uncharacterized protein</fullName>
    </submittedName>
</protein>
<reference evidence="1 2" key="1">
    <citation type="submission" date="2014-01" db="EMBL/GenBank/DDBJ databases">
        <title>Complete sequence of plasmid1 of ionizing-radiation resistance bacterium Hymenobacter swuensis DY53.</title>
        <authorList>
            <person name="Jung J.-H."/>
            <person name="Jeong S.-W."/>
            <person name="Joe M.-H."/>
            <person name="Cho y.-j."/>
            <person name="Kim M.-K."/>
            <person name="Lim S.-Y."/>
        </authorList>
    </citation>
    <scope>NUCLEOTIDE SEQUENCE [LARGE SCALE GENOMIC DNA]</scope>
    <source>
        <strain evidence="1 2">DY53</strain>
        <plasmid evidence="1 2">pHsw1</plasmid>
    </source>
</reference>
<dbReference type="KEGG" id="hsw:Hsw_PA0225"/>
<organism evidence="1 2">
    <name type="scientific">Hymenobacter swuensis DY53</name>
    <dbReference type="NCBI Taxonomy" id="1227739"/>
    <lineage>
        <taxon>Bacteria</taxon>
        <taxon>Pseudomonadati</taxon>
        <taxon>Bacteroidota</taxon>
        <taxon>Cytophagia</taxon>
        <taxon>Cytophagales</taxon>
        <taxon>Hymenobacteraceae</taxon>
        <taxon>Hymenobacter</taxon>
    </lineage>
</organism>
<gene>
    <name evidence="1" type="ORF">Hsw_PA0225</name>
</gene>
<dbReference type="PATRIC" id="fig|1227739.3.peg.245"/>
<dbReference type="AlphaFoldDB" id="W8ESR0"/>
<dbReference type="HOGENOM" id="CLU_2180262_0_0_10"/>
<name>W8ESR0_9BACT</name>
<geneLocation type="plasmid" evidence="1 2">
    <name>pHsw1</name>
</geneLocation>
<evidence type="ECO:0000313" key="1">
    <source>
        <dbReference type="EMBL" id="AHJ95558.1"/>
    </source>
</evidence>
<accession>W8ESR0</accession>
<keyword evidence="1" id="KW-0614">Plasmid</keyword>
<proteinExistence type="predicted"/>
<sequence length="109" mass="12300">MSFWQQHPHVFQDQYTRSALCVSVSTADLHLLVGDTVVTLELRPCTGTDSNLQFEVVDGGRVVGDLLFAPEFEEDSSCYLSLQNPRWVKRLHPFQQGTLTAVRMPAHLL</sequence>
<evidence type="ECO:0000313" key="2">
    <source>
        <dbReference type="Proteomes" id="UP000019423"/>
    </source>
</evidence>
<keyword evidence="2" id="KW-1185">Reference proteome</keyword>